<feature type="transmembrane region" description="Helical" evidence="1">
    <location>
        <begin position="66"/>
        <end position="84"/>
    </location>
</feature>
<comment type="caution">
    <text evidence="3">The sequence shown here is derived from an EMBL/GenBank/DDBJ whole genome shotgun (WGS) entry which is preliminary data.</text>
</comment>
<evidence type="ECO:0000259" key="2">
    <source>
        <dbReference type="Pfam" id="PF18186"/>
    </source>
</evidence>
<dbReference type="OrthoDB" id="1099722at2"/>
<organism evidence="3 4">
    <name type="scientific">Alloscardovia theropitheci</name>
    <dbReference type="NCBI Taxonomy" id="2496842"/>
    <lineage>
        <taxon>Bacteria</taxon>
        <taxon>Bacillati</taxon>
        <taxon>Actinomycetota</taxon>
        <taxon>Actinomycetes</taxon>
        <taxon>Bifidobacteriales</taxon>
        <taxon>Bifidobacteriaceae</taxon>
        <taxon>Alloscardovia</taxon>
    </lineage>
</organism>
<keyword evidence="1" id="KW-0472">Membrane</keyword>
<reference evidence="3 4" key="1">
    <citation type="submission" date="2018-12" db="EMBL/GenBank/DDBJ databases">
        <title>Alloscrdovia theropitheci sp. nov: a novel taxon from the feces of the bleeding-herat monkey (Theropithecus geleda).</title>
        <authorList>
            <person name="Modesto M."/>
        </authorList>
    </citation>
    <scope>NUCLEOTIDE SEQUENCE [LARGE SCALE GENOMIC DNA]</scope>
    <source>
        <strain evidence="3 4">GLDI4/2</strain>
    </source>
</reference>
<accession>A0A4V2MTW8</accession>
<dbReference type="Proteomes" id="UP000291289">
    <property type="component" value="Unassembled WGS sequence"/>
</dbReference>
<dbReference type="InterPro" id="IPR040811">
    <property type="entry name" value="SLATT_4"/>
</dbReference>
<dbReference type="RefSeq" id="WP_131284455.1">
    <property type="nucleotide sequence ID" value="NZ_RXLP01000021.1"/>
</dbReference>
<dbReference type="AlphaFoldDB" id="A0A4V2MTW8"/>
<evidence type="ECO:0000313" key="3">
    <source>
        <dbReference type="EMBL" id="TCD54119.1"/>
    </source>
</evidence>
<protein>
    <submittedName>
        <fullName evidence="3">SLATT domain-containing protein</fullName>
    </submittedName>
</protein>
<sequence>MTEYRLKLLGQIRESYAKATYTYTTQQVMLTNTIRKNSRLKTAQIILSSISTVGVLTNLITNKYWLTVTASITTALLLALNLYFKDTNLSEDILRHEKAIHELWEIREKYLTLLTDFRELDDKTICQKRDTLIQQLSTIYKEAPRTNNKAYQTARNMLKDEEYQYFTDTEIDLLLPVQLRMLTFIRCQQDKR</sequence>
<keyword evidence="1" id="KW-0812">Transmembrane</keyword>
<gene>
    <name evidence="3" type="ORF">EJ419_05565</name>
</gene>
<keyword evidence="1" id="KW-1133">Transmembrane helix</keyword>
<feature type="transmembrane region" description="Helical" evidence="1">
    <location>
        <begin position="42"/>
        <end position="60"/>
    </location>
</feature>
<evidence type="ECO:0000256" key="1">
    <source>
        <dbReference type="SAM" id="Phobius"/>
    </source>
</evidence>
<dbReference type="EMBL" id="RXLP01000021">
    <property type="protein sequence ID" value="TCD54119.1"/>
    <property type="molecule type" value="Genomic_DNA"/>
</dbReference>
<evidence type="ECO:0000313" key="4">
    <source>
        <dbReference type="Proteomes" id="UP000291289"/>
    </source>
</evidence>
<proteinExistence type="predicted"/>
<dbReference type="NCBIfam" id="NF033632">
    <property type="entry name" value="SLATT_4"/>
    <property type="match status" value="1"/>
</dbReference>
<feature type="domain" description="SMODS and SLOG-associating 2TM effector" evidence="2">
    <location>
        <begin position="8"/>
        <end position="170"/>
    </location>
</feature>
<name>A0A4V2MTW8_9BIFI</name>
<keyword evidence="4" id="KW-1185">Reference proteome</keyword>
<dbReference type="Pfam" id="PF18186">
    <property type="entry name" value="SLATT_4"/>
    <property type="match status" value="1"/>
</dbReference>